<evidence type="ECO:0000313" key="1">
    <source>
        <dbReference type="EMBL" id="WPL19632.1"/>
    </source>
</evidence>
<evidence type="ECO:0000313" key="2">
    <source>
        <dbReference type="Proteomes" id="UP001432180"/>
    </source>
</evidence>
<gene>
    <name evidence="1" type="ORF">Thiowin_04769</name>
</gene>
<organism evidence="1 2">
    <name type="scientific">Thiorhodovibrio winogradskyi</name>
    <dbReference type="NCBI Taxonomy" id="77007"/>
    <lineage>
        <taxon>Bacteria</taxon>
        <taxon>Pseudomonadati</taxon>
        <taxon>Pseudomonadota</taxon>
        <taxon>Gammaproteobacteria</taxon>
        <taxon>Chromatiales</taxon>
        <taxon>Chromatiaceae</taxon>
        <taxon>Thiorhodovibrio</taxon>
    </lineage>
</organism>
<keyword evidence="2" id="KW-1185">Reference proteome</keyword>
<protein>
    <recommendedName>
        <fullName evidence="3">Glyoxalase-like domain-containing protein</fullName>
    </recommendedName>
</protein>
<sequence>MAFIGIQSGREALFQPQPRHDVAVNDINAWRMNPSHRRVYDRLSLALAAGLRAAPCGLPPADYGIAPQVILFVKPIINLAGMAKGARALRADQMPDEPGSFWCEQLSGEQSSSDCLVDQGEARWFAHTRASDARDGARPLYWEVGARMPHLEPILGGLVRHHLPGYSGLCNIELIGGQPVEMHLRGSNGFFDFYGPEFMPAWVALVDGQRFEPPPAIPGGYVISVFGKGEPAPELIKAAQAQGVRVQPDNHTKDRLAILRTRDLDAGLQIARTLGAKLPKTIKSA</sequence>
<reference evidence="1 2" key="1">
    <citation type="journal article" date="2023" name="Microorganisms">
        <title>Thiorhodovibrio frisius and Trv. litoralis spp. nov., Two Novel Members from a Clade of Fastidious Purple Sulfur Bacteria That Exhibit Unique Red-Shifted Light-Harvesting Capabilities.</title>
        <authorList>
            <person name="Methner A."/>
            <person name="Kuzyk S.B."/>
            <person name="Petersen J."/>
            <person name="Bauer S."/>
            <person name="Brinkmann H."/>
            <person name="Sichau K."/>
            <person name="Wanner G."/>
            <person name="Wolf J."/>
            <person name="Neumann-Schaal M."/>
            <person name="Henke P."/>
            <person name="Tank M."/>
            <person name="Sproer C."/>
            <person name="Bunk B."/>
            <person name="Overmann J."/>
        </authorList>
    </citation>
    <scope>NUCLEOTIDE SEQUENCE [LARGE SCALE GENOMIC DNA]</scope>
    <source>
        <strain evidence="1 2">DSM 6702</strain>
    </source>
</reference>
<accession>A0ABZ0SHY4</accession>
<proteinExistence type="predicted"/>
<dbReference type="RefSeq" id="WP_328985383.1">
    <property type="nucleotide sequence ID" value="NZ_CP121472.1"/>
</dbReference>
<dbReference type="EMBL" id="CP121472">
    <property type="protein sequence ID" value="WPL19632.1"/>
    <property type="molecule type" value="Genomic_DNA"/>
</dbReference>
<name>A0ABZ0SHY4_9GAMM</name>
<evidence type="ECO:0008006" key="3">
    <source>
        <dbReference type="Google" id="ProtNLM"/>
    </source>
</evidence>
<dbReference type="Proteomes" id="UP001432180">
    <property type="component" value="Chromosome"/>
</dbReference>